<dbReference type="RefSeq" id="WP_044216463.1">
    <property type="nucleotide sequence ID" value="NZ_JBKAGJ010000056.1"/>
</dbReference>
<comment type="caution">
    <text evidence="14">The sequence shown here is derived from an EMBL/GenBank/DDBJ whole genome shotgun (WGS) entry which is preliminary data.</text>
</comment>
<comment type="domain">
    <text evidence="11">Consists of three domains; the N-terminal catalytic domain, the editing domain and the C-terminal C-Ala domain. The editing domain removes incorrectly charged amino acids, while the C-Ala domain, along with tRNA(Ala), serves as a bridge to cooperatively bring together the editing and aminoacylation centers thus stimulating deacylation of misacylated tRNAs.</text>
</comment>
<dbReference type="EMBL" id="JPOS01000010">
    <property type="protein sequence ID" value="KGE89355.1"/>
    <property type="molecule type" value="Genomic_DNA"/>
</dbReference>
<dbReference type="Gene3D" id="3.30.930.10">
    <property type="entry name" value="Bira Bifunctional Protein, Domain 2"/>
    <property type="match status" value="1"/>
</dbReference>
<evidence type="ECO:0000313" key="14">
    <source>
        <dbReference type="EMBL" id="KGE89355.1"/>
    </source>
</evidence>
<comment type="function">
    <text evidence="11">Catalyzes the attachment of alanine to tRNA(Ala) in a two-step reaction: alanine is first activated by ATP to form Ala-AMP and then transferred to the acceptor end of tRNA(Ala). Also edits incorrectly charged Ser-tRNA(Ala) and Gly-tRNA(Ala) via its editing domain.</text>
</comment>
<feature type="binding site" evidence="11">
    <location>
        <position position="567"/>
    </location>
    <ligand>
        <name>Zn(2+)</name>
        <dbReference type="ChEBI" id="CHEBI:29105"/>
    </ligand>
</feature>
<dbReference type="STRING" id="1524460.IX84_03300"/>
<dbReference type="Proteomes" id="UP000029736">
    <property type="component" value="Unassembled WGS sequence"/>
</dbReference>
<evidence type="ECO:0000256" key="3">
    <source>
        <dbReference type="ARBA" id="ARBA00022598"/>
    </source>
</evidence>
<keyword evidence="8 11" id="KW-0694">RNA-binding</keyword>
<evidence type="ECO:0000256" key="12">
    <source>
        <dbReference type="SAM" id="Coils"/>
    </source>
</evidence>
<dbReference type="SUPFAM" id="SSF50447">
    <property type="entry name" value="Translation proteins"/>
    <property type="match status" value="1"/>
</dbReference>
<dbReference type="Pfam" id="PF07973">
    <property type="entry name" value="tRNA_SAD"/>
    <property type="match status" value="1"/>
</dbReference>
<dbReference type="FunFam" id="3.30.54.20:FF:000001">
    <property type="entry name" value="Alanine--tRNA ligase"/>
    <property type="match status" value="1"/>
</dbReference>
<dbReference type="SUPFAM" id="SSF101353">
    <property type="entry name" value="Putative anticodon-binding domain of alanyl-tRNA synthetase (AlaRS)"/>
    <property type="match status" value="1"/>
</dbReference>
<dbReference type="SUPFAM" id="SSF55681">
    <property type="entry name" value="Class II aaRS and biotin synthetases"/>
    <property type="match status" value="1"/>
</dbReference>
<dbReference type="Pfam" id="PF02272">
    <property type="entry name" value="DHHA1"/>
    <property type="match status" value="1"/>
</dbReference>
<comment type="catalytic activity">
    <reaction evidence="11">
        <text>tRNA(Ala) + L-alanine + ATP = L-alanyl-tRNA(Ala) + AMP + diphosphate</text>
        <dbReference type="Rhea" id="RHEA:12540"/>
        <dbReference type="Rhea" id="RHEA-COMP:9657"/>
        <dbReference type="Rhea" id="RHEA-COMP:9923"/>
        <dbReference type="ChEBI" id="CHEBI:30616"/>
        <dbReference type="ChEBI" id="CHEBI:33019"/>
        <dbReference type="ChEBI" id="CHEBI:57972"/>
        <dbReference type="ChEBI" id="CHEBI:78442"/>
        <dbReference type="ChEBI" id="CHEBI:78497"/>
        <dbReference type="ChEBI" id="CHEBI:456215"/>
        <dbReference type="EC" id="6.1.1.7"/>
    </reaction>
</comment>
<evidence type="ECO:0000256" key="4">
    <source>
        <dbReference type="ARBA" id="ARBA00022723"/>
    </source>
</evidence>
<dbReference type="GO" id="GO:0002161">
    <property type="term" value="F:aminoacyl-tRNA deacylase activity"/>
    <property type="evidence" value="ECO:0007669"/>
    <property type="project" value="TreeGrafter"/>
</dbReference>
<dbReference type="InterPro" id="IPR018162">
    <property type="entry name" value="Ala-tRNA-ligase_IIc_anticod-bd"/>
</dbReference>
<evidence type="ECO:0000313" key="15">
    <source>
        <dbReference type="Proteomes" id="UP000029736"/>
    </source>
</evidence>
<dbReference type="EC" id="6.1.1.7" evidence="11"/>
<evidence type="ECO:0000256" key="5">
    <source>
        <dbReference type="ARBA" id="ARBA00022741"/>
    </source>
</evidence>
<dbReference type="PANTHER" id="PTHR11777:SF9">
    <property type="entry name" value="ALANINE--TRNA LIGASE, CYTOPLASMIC"/>
    <property type="match status" value="1"/>
</dbReference>
<organism evidence="14 15">
    <name type="scientific">Phaeodactylibacter xiamenensis</name>
    <dbReference type="NCBI Taxonomy" id="1524460"/>
    <lineage>
        <taxon>Bacteria</taxon>
        <taxon>Pseudomonadati</taxon>
        <taxon>Bacteroidota</taxon>
        <taxon>Saprospiria</taxon>
        <taxon>Saprospirales</taxon>
        <taxon>Haliscomenobacteraceae</taxon>
        <taxon>Phaeodactylibacter</taxon>
    </lineage>
</organism>
<dbReference type="Gene3D" id="6.10.250.550">
    <property type="match status" value="1"/>
</dbReference>
<keyword evidence="2 11" id="KW-0820">tRNA-binding</keyword>
<reference evidence="14 15" key="1">
    <citation type="journal article" date="2014" name="Int. J. Syst. Evol. Microbiol.">
        <title>Phaeodactylibacter xiamenensis gen. nov., sp. nov., a member of the family Saprospiraceae isolated from the marine alga Phaeodactylum tricornutum.</title>
        <authorList>
            <person name="Chen Z.Jr."/>
            <person name="Lei X."/>
            <person name="Lai Q."/>
            <person name="Li Y."/>
            <person name="Zhang B."/>
            <person name="Zhang J."/>
            <person name="Zhang H."/>
            <person name="Yang L."/>
            <person name="Zheng W."/>
            <person name="Tian Y."/>
            <person name="Yu Z."/>
            <person name="Xu H.Jr."/>
            <person name="Zheng T."/>
        </authorList>
    </citation>
    <scope>NUCLEOTIDE SEQUENCE [LARGE SCALE GENOMIC DNA]</scope>
    <source>
        <strain evidence="14 15">KD52</strain>
    </source>
</reference>
<gene>
    <name evidence="11" type="primary">alaS</name>
    <name evidence="14" type="ORF">IX84_03300</name>
</gene>
<dbReference type="Gene3D" id="3.10.310.40">
    <property type="match status" value="1"/>
</dbReference>
<dbReference type="InterPro" id="IPR003156">
    <property type="entry name" value="DHHA1_dom"/>
</dbReference>
<accession>A0A098SB64</accession>
<dbReference type="InterPro" id="IPR018165">
    <property type="entry name" value="Ala-tRNA-synth_IIc_core"/>
</dbReference>
<keyword evidence="7 11" id="KW-0067">ATP-binding</keyword>
<keyword evidence="9 11" id="KW-0648">Protein biosynthesis</keyword>
<keyword evidence="6 11" id="KW-0862">Zinc</keyword>
<dbReference type="GO" id="GO:0000049">
    <property type="term" value="F:tRNA binding"/>
    <property type="evidence" value="ECO:0007669"/>
    <property type="project" value="UniProtKB-KW"/>
</dbReference>
<keyword evidence="11" id="KW-0963">Cytoplasm</keyword>
<dbReference type="PRINTS" id="PR00980">
    <property type="entry name" value="TRNASYNTHALA"/>
</dbReference>
<evidence type="ECO:0000256" key="6">
    <source>
        <dbReference type="ARBA" id="ARBA00022833"/>
    </source>
</evidence>
<dbReference type="GO" id="GO:0008270">
    <property type="term" value="F:zinc ion binding"/>
    <property type="evidence" value="ECO:0007669"/>
    <property type="project" value="UniProtKB-UniRule"/>
</dbReference>
<dbReference type="GO" id="GO:0005524">
    <property type="term" value="F:ATP binding"/>
    <property type="evidence" value="ECO:0007669"/>
    <property type="project" value="UniProtKB-UniRule"/>
</dbReference>
<dbReference type="FunFam" id="3.30.930.10:FF:000011">
    <property type="entry name" value="Alanine--tRNA ligase, cytoplasmic"/>
    <property type="match status" value="1"/>
</dbReference>
<evidence type="ECO:0000256" key="1">
    <source>
        <dbReference type="ARBA" id="ARBA00008226"/>
    </source>
</evidence>
<keyword evidence="15" id="KW-1185">Reference proteome</keyword>
<dbReference type="GO" id="GO:0005737">
    <property type="term" value="C:cytoplasm"/>
    <property type="evidence" value="ECO:0007669"/>
    <property type="project" value="UniProtKB-SubCell"/>
</dbReference>
<dbReference type="AlphaFoldDB" id="A0A098SB64"/>
<dbReference type="Pfam" id="PF01411">
    <property type="entry name" value="tRNA-synt_2c"/>
    <property type="match status" value="1"/>
</dbReference>
<dbReference type="InterPro" id="IPR045864">
    <property type="entry name" value="aa-tRNA-synth_II/BPL/LPL"/>
</dbReference>
<feature type="domain" description="Alanyl-transfer RNA synthetases family profile" evidence="13">
    <location>
        <begin position="1"/>
        <end position="710"/>
    </location>
</feature>
<dbReference type="InterPro" id="IPR050058">
    <property type="entry name" value="Ala-tRNA_ligase"/>
</dbReference>
<keyword evidence="4 11" id="KW-0479">Metal-binding</keyword>
<sequence length="875" mass="97454">MTAQEIRQAFLDFFESKGHKIVPSAPIVSKDDPTLMFTNAGMNQFKDYFLGNQTPEVPRIADTQKCMRVSGKHNDLEDVGRDGTHHTMFEMLGNWSFGDYFKKEAIAWSWELLTEVYNIPKENLYATVFGGDEEEGLPADEEAKSFWLEYLPEDHILYGNKKDNFWEMGDTGPCGPCSEIHIDLRSDARKAEVPGRDLVNMDHPEVIEIWNNVFIQFNRKADGSLEKLKASHVDTGMGFERLCMVLQGKTVTYDTDVFTPIIRKIEALTGKKYGGSFTPDAKSDMAMRVVADHLRAVAFTIADGQLPSNTGAGYVIRRILRRAVRYYYSFLDVNAPMIHQLLPVMVAEMGTFFPELKAQQGQIAKIIEAEEKTFLNTLEKGISRFESIEPKDGVIHGEDAFSLYDTYGFPIDLTRLMAEERDLKVDEAGFEAALAAQKARARADAHKKVGDWHIVRDGEEVEFVGYDHLTVEDAHVLKYRTVDIKQKKQFQVVLNRTPFYAESGGQAGDTGLLFFGEEKVPVIDTQKENELIIHIVKAFPEDMEAPVRAEVNTIRRQATASNHSAVHLMHAALHEILGEHALQKGQNVDDKRLRFDFSHFQSMTAGEVQQVEDRVNAQIRRNIQLEEEREVPIEEAKASGALMLFGEKYGENVRIITFDRDFSRELCGGTHVAATGEIGLFKILSESAVAAGVRRIEAVTADHAATYIQKELDALQDVRQLLKSPKDVAKSVAALQDENKALKKEVERLRTEQANALKGGLKEKVETIGEVNFLSAKLPLDDANAIKTLAYQLEEELGNAFIIFGAVANSKPQLTIVISKSLTESHGLHAGNMIRELAKAIKGGGGGQPFFASAGGKDANGLDKALANARDLVLG</sequence>
<feature type="binding site" evidence="11">
    <location>
        <position position="671"/>
    </location>
    <ligand>
        <name>Zn(2+)</name>
        <dbReference type="ChEBI" id="CHEBI:29105"/>
    </ligand>
</feature>
<dbReference type="GO" id="GO:0004813">
    <property type="term" value="F:alanine-tRNA ligase activity"/>
    <property type="evidence" value="ECO:0007669"/>
    <property type="project" value="UniProtKB-UniRule"/>
</dbReference>
<dbReference type="PANTHER" id="PTHR11777">
    <property type="entry name" value="ALANYL-TRNA SYNTHETASE"/>
    <property type="match status" value="1"/>
</dbReference>
<dbReference type="InterPro" id="IPR012947">
    <property type="entry name" value="tRNA_SAD"/>
</dbReference>
<dbReference type="PROSITE" id="PS50860">
    <property type="entry name" value="AA_TRNA_LIGASE_II_ALA"/>
    <property type="match status" value="1"/>
</dbReference>
<keyword evidence="3 11" id="KW-0436">Ligase</keyword>
<feature type="coiled-coil region" evidence="12">
    <location>
        <begin position="732"/>
        <end position="759"/>
    </location>
</feature>
<feature type="binding site" evidence="11">
    <location>
        <position position="563"/>
    </location>
    <ligand>
        <name>Zn(2+)</name>
        <dbReference type="ChEBI" id="CHEBI:29105"/>
    </ligand>
</feature>
<name>A0A098SB64_9BACT</name>
<keyword evidence="12" id="KW-0175">Coiled coil</keyword>
<dbReference type="Gene3D" id="2.40.30.130">
    <property type="match status" value="1"/>
</dbReference>
<evidence type="ECO:0000259" key="13">
    <source>
        <dbReference type="PROSITE" id="PS50860"/>
    </source>
</evidence>
<dbReference type="FunFam" id="3.10.310.40:FF:000001">
    <property type="entry name" value="Alanine--tRNA ligase"/>
    <property type="match status" value="1"/>
</dbReference>
<dbReference type="GO" id="GO:0006419">
    <property type="term" value="P:alanyl-tRNA aminoacylation"/>
    <property type="evidence" value="ECO:0007669"/>
    <property type="project" value="UniProtKB-UniRule"/>
</dbReference>
<evidence type="ECO:0000256" key="8">
    <source>
        <dbReference type="ARBA" id="ARBA00022884"/>
    </source>
</evidence>
<dbReference type="FunFam" id="3.30.980.10:FF:000004">
    <property type="entry name" value="Alanine--tRNA ligase, cytoplasmic"/>
    <property type="match status" value="1"/>
</dbReference>
<evidence type="ECO:0000256" key="10">
    <source>
        <dbReference type="ARBA" id="ARBA00023146"/>
    </source>
</evidence>
<keyword evidence="10 11" id="KW-0030">Aminoacyl-tRNA synthetase</keyword>
<dbReference type="CDD" id="cd00673">
    <property type="entry name" value="AlaRS_core"/>
    <property type="match status" value="1"/>
</dbReference>
<comment type="similarity">
    <text evidence="1 11">Belongs to the class-II aminoacyl-tRNA synthetase family.</text>
</comment>
<dbReference type="HAMAP" id="MF_00036_B">
    <property type="entry name" value="Ala_tRNA_synth_B"/>
    <property type="match status" value="1"/>
</dbReference>
<evidence type="ECO:0000256" key="7">
    <source>
        <dbReference type="ARBA" id="ARBA00022840"/>
    </source>
</evidence>
<comment type="cofactor">
    <cofactor evidence="11">
        <name>Zn(2+)</name>
        <dbReference type="ChEBI" id="CHEBI:29105"/>
    </cofactor>
    <text evidence="11">Binds 1 zinc ion per subunit.</text>
</comment>
<comment type="subcellular location">
    <subcellularLocation>
        <location evidence="11">Cytoplasm</location>
    </subcellularLocation>
</comment>
<feature type="binding site" evidence="11">
    <location>
        <position position="667"/>
    </location>
    <ligand>
        <name>Zn(2+)</name>
        <dbReference type="ChEBI" id="CHEBI:29105"/>
    </ligand>
</feature>
<dbReference type="NCBIfam" id="TIGR00344">
    <property type="entry name" value="alaS"/>
    <property type="match status" value="1"/>
</dbReference>
<evidence type="ECO:0000256" key="11">
    <source>
        <dbReference type="HAMAP-Rule" id="MF_00036"/>
    </source>
</evidence>
<dbReference type="SMART" id="SM00863">
    <property type="entry name" value="tRNA_SAD"/>
    <property type="match status" value="1"/>
</dbReference>
<dbReference type="Gene3D" id="3.30.54.20">
    <property type="match status" value="1"/>
</dbReference>
<dbReference type="InterPro" id="IPR002318">
    <property type="entry name" value="Ala-tRNA-lgiase_IIc"/>
</dbReference>
<dbReference type="InterPro" id="IPR018163">
    <property type="entry name" value="Thr/Ala-tRNA-synth_IIc_edit"/>
</dbReference>
<dbReference type="InterPro" id="IPR009000">
    <property type="entry name" value="Transl_B-barrel_sf"/>
</dbReference>
<dbReference type="InterPro" id="IPR023033">
    <property type="entry name" value="Ala_tRNA_ligase_euk/bac"/>
</dbReference>
<keyword evidence="5 11" id="KW-0547">Nucleotide-binding</keyword>
<dbReference type="InterPro" id="IPR018164">
    <property type="entry name" value="Ala-tRNA-synth_IIc_N"/>
</dbReference>
<evidence type="ECO:0000256" key="9">
    <source>
        <dbReference type="ARBA" id="ARBA00022917"/>
    </source>
</evidence>
<dbReference type="Gene3D" id="3.30.980.10">
    <property type="entry name" value="Threonyl-trna Synthetase, Chain A, domain 2"/>
    <property type="match status" value="1"/>
</dbReference>
<proteinExistence type="inferred from homology"/>
<dbReference type="SUPFAM" id="SSF55186">
    <property type="entry name" value="ThrRS/AlaRS common domain"/>
    <property type="match status" value="1"/>
</dbReference>
<dbReference type="OrthoDB" id="9803884at2"/>
<evidence type="ECO:0000256" key="2">
    <source>
        <dbReference type="ARBA" id="ARBA00022555"/>
    </source>
</evidence>
<protein>
    <recommendedName>
        <fullName evidence="11">Alanine--tRNA ligase</fullName>
        <ecNumber evidence="11">6.1.1.7</ecNumber>
    </recommendedName>
    <alternativeName>
        <fullName evidence="11">Alanyl-tRNA synthetase</fullName>
        <shortName evidence="11">AlaRS</shortName>
    </alternativeName>
</protein>